<dbReference type="EMBL" id="MU128963">
    <property type="protein sequence ID" value="KAF9514192.1"/>
    <property type="molecule type" value="Genomic_DNA"/>
</dbReference>
<keyword evidence="3" id="KW-1185">Reference proteome</keyword>
<name>A0A9P6DUE5_9AGAM</name>
<evidence type="ECO:0000313" key="3">
    <source>
        <dbReference type="Proteomes" id="UP000886523"/>
    </source>
</evidence>
<dbReference type="AlphaFoldDB" id="A0A9P6DUE5"/>
<evidence type="ECO:0000256" key="1">
    <source>
        <dbReference type="SAM" id="MobiDB-lite"/>
    </source>
</evidence>
<evidence type="ECO:0000313" key="2">
    <source>
        <dbReference type="EMBL" id="KAF9514192.1"/>
    </source>
</evidence>
<proteinExistence type="predicted"/>
<feature type="region of interest" description="Disordered" evidence="1">
    <location>
        <begin position="51"/>
        <end position="109"/>
    </location>
</feature>
<sequence length="231" mass="25395">MANSACNSIYLDYSIVVLHRADSWSAFRSSARICGIELRLPANAYTDLPKRQVDAPHPLPAGVVKSHGQRPDDRGPKWQHTNKNAQNEPSPSETAPNQMGHKHTTSEMHHDTEVAHARDAHCTAHDDHTRYGGLARPWCRPLNNNLPQSEIPNDETPNKVTPNHRNPTPAIMGYRLNTPNQPPSHRNNHAPANRATNAICQEHHPDPGMENSDPAATPGQDAPPNAGTTQP</sequence>
<accession>A0A9P6DUE5</accession>
<comment type="caution">
    <text evidence="2">The sequence shown here is derived from an EMBL/GenBank/DDBJ whole genome shotgun (WGS) entry which is preliminary data.</text>
</comment>
<dbReference type="Proteomes" id="UP000886523">
    <property type="component" value="Unassembled WGS sequence"/>
</dbReference>
<organism evidence="2 3">
    <name type="scientific">Hydnum rufescens UP504</name>
    <dbReference type="NCBI Taxonomy" id="1448309"/>
    <lineage>
        <taxon>Eukaryota</taxon>
        <taxon>Fungi</taxon>
        <taxon>Dikarya</taxon>
        <taxon>Basidiomycota</taxon>
        <taxon>Agaricomycotina</taxon>
        <taxon>Agaricomycetes</taxon>
        <taxon>Cantharellales</taxon>
        <taxon>Hydnaceae</taxon>
        <taxon>Hydnum</taxon>
    </lineage>
</organism>
<protein>
    <submittedName>
        <fullName evidence="2">Uncharacterized protein</fullName>
    </submittedName>
</protein>
<feature type="compositionally biased region" description="Polar residues" evidence="1">
    <location>
        <begin position="79"/>
        <end position="97"/>
    </location>
</feature>
<feature type="region of interest" description="Disordered" evidence="1">
    <location>
        <begin position="145"/>
        <end position="231"/>
    </location>
</feature>
<gene>
    <name evidence="2" type="ORF">BS47DRAFT_1361861</name>
</gene>
<reference evidence="2" key="1">
    <citation type="journal article" date="2020" name="Nat. Commun.">
        <title>Large-scale genome sequencing of mycorrhizal fungi provides insights into the early evolution of symbiotic traits.</title>
        <authorList>
            <person name="Miyauchi S."/>
            <person name="Kiss E."/>
            <person name="Kuo A."/>
            <person name="Drula E."/>
            <person name="Kohler A."/>
            <person name="Sanchez-Garcia M."/>
            <person name="Morin E."/>
            <person name="Andreopoulos B."/>
            <person name="Barry K.W."/>
            <person name="Bonito G."/>
            <person name="Buee M."/>
            <person name="Carver A."/>
            <person name="Chen C."/>
            <person name="Cichocki N."/>
            <person name="Clum A."/>
            <person name="Culley D."/>
            <person name="Crous P.W."/>
            <person name="Fauchery L."/>
            <person name="Girlanda M."/>
            <person name="Hayes R.D."/>
            <person name="Keri Z."/>
            <person name="LaButti K."/>
            <person name="Lipzen A."/>
            <person name="Lombard V."/>
            <person name="Magnuson J."/>
            <person name="Maillard F."/>
            <person name="Murat C."/>
            <person name="Nolan M."/>
            <person name="Ohm R.A."/>
            <person name="Pangilinan J."/>
            <person name="Pereira M.F."/>
            <person name="Perotto S."/>
            <person name="Peter M."/>
            <person name="Pfister S."/>
            <person name="Riley R."/>
            <person name="Sitrit Y."/>
            <person name="Stielow J.B."/>
            <person name="Szollosi G."/>
            <person name="Zifcakova L."/>
            <person name="Stursova M."/>
            <person name="Spatafora J.W."/>
            <person name="Tedersoo L."/>
            <person name="Vaario L.M."/>
            <person name="Yamada A."/>
            <person name="Yan M."/>
            <person name="Wang P."/>
            <person name="Xu J."/>
            <person name="Bruns T."/>
            <person name="Baldrian P."/>
            <person name="Vilgalys R."/>
            <person name="Dunand C."/>
            <person name="Henrissat B."/>
            <person name="Grigoriev I.V."/>
            <person name="Hibbett D."/>
            <person name="Nagy L.G."/>
            <person name="Martin F.M."/>
        </authorList>
    </citation>
    <scope>NUCLEOTIDE SEQUENCE</scope>
    <source>
        <strain evidence="2">UP504</strain>
    </source>
</reference>